<dbReference type="EMBL" id="SBJO01000004">
    <property type="protein sequence ID" value="KAF9764945.1"/>
    <property type="molecule type" value="Genomic_DNA"/>
</dbReference>
<dbReference type="Pfam" id="PF17021">
    <property type="entry name" value="Mei5_like"/>
    <property type="match status" value="1"/>
</dbReference>
<sequence length="118" mass="14312">MWLAEIKEEGKDLYETFEVDNLTFYKLKEDSKLNTKKKRRYSDILKDPINAQKNIHRKLNMIKKFREKNGDIPKLIERWKALIDECIVALKKEYEIQPSDIFNLFDLTKYGFDLEEYE</sequence>
<evidence type="ECO:0000313" key="1">
    <source>
        <dbReference type="EMBL" id="KAF9764945.1"/>
    </source>
</evidence>
<organism evidence="1 2">
    <name type="scientific">Nosema granulosis</name>
    <dbReference type="NCBI Taxonomy" id="83296"/>
    <lineage>
        <taxon>Eukaryota</taxon>
        <taxon>Fungi</taxon>
        <taxon>Fungi incertae sedis</taxon>
        <taxon>Microsporidia</taxon>
        <taxon>Nosematidae</taxon>
        <taxon>Nosema</taxon>
    </lineage>
</organism>
<accession>A0A9P6H0W6</accession>
<dbReference type="OrthoDB" id="2195410at2759"/>
<proteinExistence type="predicted"/>
<keyword evidence="2" id="KW-1185">Reference proteome</keyword>
<dbReference type="InterPro" id="IPR031509">
    <property type="entry name" value="Mei5-like"/>
</dbReference>
<name>A0A9P6H0W6_9MICR</name>
<dbReference type="Proteomes" id="UP000740883">
    <property type="component" value="Unassembled WGS sequence"/>
</dbReference>
<gene>
    <name evidence="1" type="ORF">NGRA_0134</name>
</gene>
<protein>
    <submittedName>
        <fullName evidence="1">Uncharacterized protein</fullName>
    </submittedName>
</protein>
<evidence type="ECO:0000313" key="2">
    <source>
        <dbReference type="Proteomes" id="UP000740883"/>
    </source>
</evidence>
<comment type="caution">
    <text evidence="1">The sequence shown here is derived from an EMBL/GenBank/DDBJ whole genome shotgun (WGS) entry which is preliminary data.</text>
</comment>
<reference evidence="1 2" key="1">
    <citation type="journal article" date="2020" name="Genome Biol. Evol.">
        <title>Comparative genomics of strictly vertically transmitted, feminizing microsporidia endosymbionts of amphipod crustaceans.</title>
        <authorList>
            <person name="Cormier A."/>
            <person name="Chebbi M.A."/>
            <person name="Giraud I."/>
            <person name="Wattier R."/>
            <person name="Teixeira M."/>
            <person name="Gilbert C."/>
            <person name="Rigaud T."/>
            <person name="Cordaux R."/>
        </authorList>
    </citation>
    <scope>NUCLEOTIDE SEQUENCE [LARGE SCALE GENOMIC DNA]</scope>
    <source>
        <strain evidence="1 2">Ou3-Ou53</strain>
    </source>
</reference>
<dbReference type="AlphaFoldDB" id="A0A9P6H0W6"/>